<dbReference type="PANTHER" id="PTHR32015">
    <property type="entry name" value="FASTING INDUCED LIPASE"/>
    <property type="match status" value="1"/>
</dbReference>
<feature type="chain" id="PRO_5046953062" evidence="1">
    <location>
        <begin position="28"/>
        <end position="314"/>
    </location>
</feature>
<dbReference type="Proteomes" id="UP001611415">
    <property type="component" value="Unassembled WGS sequence"/>
</dbReference>
<accession>A0ABW7WYB0</accession>
<sequence>MRRVPVPFVVLSLLAALWISAAASANAERYPVVYDFFSGVPAELARPGGSLPGSNDWSCRPTAQHPRPVVLVHGTGGGAQTNWGVYVPLLANEGYCVFALTYGAHPLPWPMSAVGGLRPMEQSGPELAAFVDRVLAATGAAKVDIIGHSQGNFIGNYYVKRLGGARKVDKLIGLAPPWLGSNAAGLGDAGAYAARLGVTPAFDLAVGAWWCQACAQVIAGSPFLKLLNADGVYHPDVDYTNIATRLDQSVVPYTAGLVPGPNVTNVVVQDGCAQDYSEHTGIAGSARAAGFVLNALDPSHPRQVPCEFIAPYRG</sequence>
<dbReference type="Pfam" id="PF01674">
    <property type="entry name" value="Lipase_2"/>
    <property type="match status" value="1"/>
</dbReference>
<dbReference type="InterPro" id="IPR002918">
    <property type="entry name" value="Lipase_EstA/Esterase_EstB"/>
</dbReference>
<dbReference type="PANTHER" id="PTHR32015:SF1">
    <property type="entry name" value="LIPASE"/>
    <property type="match status" value="1"/>
</dbReference>
<protein>
    <submittedName>
        <fullName evidence="2">Esterase/lipase family protein</fullName>
    </submittedName>
</protein>
<name>A0ABW7WYB0_9NOCA</name>
<evidence type="ECO:0000313" key="2">
    <source>
        <dbReference type="EMBL" id="MFI2473817.1"/>
    </source>
</evidence>
<keyword evidence="3" id="KW-1185">Reference proteome</keyword>
<dbReference type="EMBL" id="JBIRYO010000005">
    <property type="protein sequence ID" value="MFI2473817.1"/>
    <property type="molecule type" value="Genomic_DNA"/>
</dbReference>
<reference evidence="2 3" key="1">
    <citation type="submission" date="2024-10" db="EMBL/GenBank/DDBJ databases">
        <title>The Natural Products Discovery Center: Release of the First 8490 Sequenced Strains for Exploring Actinobacteria Biosynthetic Diversity.</title>
        <authorList>
            <person name="Kalkreuter E."/>
            <person name="Kautsar S.A."/>
            <person name="Yang D."/>
            <person name="Bader C.D."/>
            <person name="Teijaro C.N."/>
            <person name="Fluegel L."/>
            <person name="Davis C.M."/>
            <person name="Simpson J.R."/>
            <person name="Lauterbach L."/>
            <person name="Steele A.D."/>
            <person name="Gui C."/>
            <person name="Meng S."/>
            <person name="Li G."/>
            <person name="Viehrig K."/>
            <person name="Ye F."/>
            <person name="Su P."/>
            <person name="Kiefer A.F."/>
            <person name="Nichols A."/>
            <person name="Cepeda A.J."/>
            <person name="Yan W."/>
            <person name="Fan B."/>
            <person name="Jiang Y."/>
            <person name="Adhikari A."/>
            <person name="Zheng C.-J."/>
            <person name="Schuster L."/>
            <person name="Cowan T.M."/>
            <person name="Smanski M.J."/>
            <person name="Chevrette M.G."/>
            <person name="De Carvalho L.P.S."/>
            <person name="Shen B."/>
        </authorList>
    </citation>
    <scope>NUCLEOTIDE SEQUENCE [LARGE SCALE GENOMIC DNA]</scope>
    <source>
        <strain evidence="2 3">NPDC019275</strain>
    </source>
</reference>
<organism evidence="2 3">
    <name type="scientific">Nocardia xishanensis</name>
    <dbReference type="NCBI Taxonomy" id="238964"/>
    <lineage>
        <taxon>Bacteria</taxon>
        <taxon>Bacillati</taxon>
        <taxon>Actinomycetota</taxon>
        <taxon>Actinomycetes</taxon>
        <taxon>Mycobacteriales</taxon>
        <taxon>Nocardiaceae</taxon>
        <taxon>Nocardia</taxon>
    </lineage>
</organism>
<gene>
    <name evidence="2" type="ORF">ACH49W_10615</name>
</gene>
<evidence type="ECO:0000313" key="3">
    <source>
        <dbReference type="Proteomes" id="UP001611415"/>
    </source>
</evidence>
<keyword evidence="1" id="KW-0732">Signal</keyword>
<evidence type="ECO:0000256" key="1">
    <source>
        <dbReference type="SAM" id="SignalP"/>
    </source>
</evidence>
<proteinExistence type="predicted"/>
<dbReference type="RefSeq" id="WP_357406595.1">
    <property type="nucleotide sequence ID" value="NZ_JBEYCD010000008.1"/>
</dbReference>
<dbReference type="Gene3D" id="3.40.50.1820">
    <property type="entry name" value="alpha/beta hydrolase"/>
    <property type="match status" value="1"/>
</dbReference>
<feature type="signal peptide" evidence="1">
    <location>
        <begin position="1"/>
        <end position="27"/>
    </location>
</feature>
<dbReference type="InterPro" id="IPR029058">
    <property type="entry name" value="AB_hydrolase_fold"/>
</dbReference>
<dbReference type="SUPFAM" id="SSF53474">
    <property type="entry name" value="alpha/beta-Hydrolases"/>
    <property type="match status" value="1"/>
</dbReference>
<comment type="caution">
    <text evidence="2">The sequence shown here is derived from an EMBL/GenBank/DDBJ whole genome shotgun (WGS) entry which is preliminary data.</text>
</comment>